<protein>
    <submittedName>
        <fullName evidence="1">Phosphoribosylamine-glycine ligase domain protein</fullName>
        <ecNumber evidence="1">6.3.4.13</ecNumber>
    </submittedName>
</protein>
<dbReference type="EMBL" id="JAOB01000028">
    <property type="protein sequence ID" value="EUA59877.1"/>
    <property type="molecule type" value="Genomic_DNA"/>
</dbReference>
<dbReference type="GO" id="GO:0004637">
    <property type="term" value="F:phosphoribosylamine-glycine ligase activity"/>
    <property type="evidence" value="ECO:0007669"/>
    <property type="project" value="UniProtKB-EC"/>
</dbReference>
<sequence>MRPDLVVIGPRYRWCSGCRRAARRRRRLLRASKDAARIEGSKAFAKKVMAARGTHRCQRDHRQPAHLDAALARFGVPRVIRLGGERRPAGGGKGVVVTPDREVARAHAAGLLEAGTRWCWSPTLTAPRCRCSAWSTAAR</sequence>
<name>X8CU03_MYCXE</name>
<organism evidence="1">
    <name type="scientific">Mycobacterium xenopi 4042</name>
    <dbReference type="NCBI Taxonomy" id="1299334"/>
    <lineage>
        <taxon>Bacteria</taxon>
        <taxon>Bacillati</taxon>
        <taxon>Actinomycetota</taxon>
        <taxon>Actinomycetes</taxon>
        <taxon>Mycobacteriales</taxon>
        <taxon>Mycobacteriaceae</taxon>
        <taxon>Mycobacterium</taxon>
    </lineage>
</organism>
<accession>X8CU03</accession>
<reference evidence="1" key="1">
    <citation type="submission" date="2014-01" db="EMBL/GenBank/DDBJ databases">
        <authorList>
            <person name="Brown-Elliot B."/>
            <person name="Wallace R."/>
            <person name="Lenaerts A."/>
            <person name="Ordway D."/>
            <person name="DeGroote M.A."/>
            <person name="Parker T."/>
            <person name="Sizemore C."/>
            <person name="Tallon L.J."/>
            <person name="Sadzewicz L.K."/>
            <person name="Sengamalay N."/>
            <person name="Fraser C.M."/>
            <person name="Hine E."/>
            <person name="Shefchek K.A."/>
            <person name="Das S.P."/>
            <person name="Tettelin H."/>
        </authorList>
    </citation>
    <scope>NUCLEOTIDE SEQUENCE [LARGE SCALE GENOMIC DNA]</scope>
    <source>
        <strain evidence="1">4042</strain>
    </source>
</reference>
<proteinExistence type="predicted"/>
<dbReference type="EC" id="6.3.4.13" evidence="1"/>
<dbReference type="AlphaFoldDB" id="X8CU03"/>
<dbReference type="PATRIC" id="fig|1299334.3.peg.2540"/>
<keyword evidence="1" id="KW-0436">Ligase</keyword>
<gene>
    <name evidence="1" type="ORF">I553_0036</name>
</gene>
<evidence type="ECO:0000313" key="1">
    <source>
        <dbReference type="EMBL" id="EUA59877.1"/>
    </source>
</evidence>
<comment type="caution">
    <text evidence="1">The sequence shown here is derived from an EMBL/GenBank/DDBJ whole genome shotgun (WGS) entry which is preliminary data.</text>
</comment>